<gene>
    <name evidence="2" type="ORF">EDD66_11412</name>
</gene>
<accession>A0A3N1X9K2</accession>
<keyword evidence="1" id="KW-1133">Transmembrane helix</keyword>
<dbReference type="EMBL" id="RJVG01000014">
    <property type="protein sequence ID" value="ROR23405.1"/>
    <property type="molecule type" value="Genomic_DNA"/>
</dbReference>
<dbReference type="AlphaFoldDB" id="A0A3N1X9K2"/>
<feature type="transmembrane region" description="Helical" evidence="1">
    <location>
        <begin position="12"/>
        <end position="32"/>
    </location>
</feature>
<reference evidence="2 3" key="1">
    <citation type="submission" date="2018-11" db="EMBL/GenBank/DDBJ databases">
        <title>Genomic Encyclopedia of Type Strains, Phase IV (KMG-IV): sequencing the most valuable type-strain genomes for metagenomic binning, comparative biology and taxonomic classification.</title>
        <authorList>
            <person name="Goeker M."/>
        </authorList>
    </citation>
    <scope>NUCLEOTIDE SEQUENCE [LARGE SCALE GENOMIC DNA]</scope>
    <source>
        <strain evidence="2 3">DSM 26537</strain>
    </source>
</reference>
<name>A0A3N1X9K2_9FIRM</name>
<dbReference type="Proteomes" id="UP000273083">
    <property type="component" value="Unassembled WGS sequence"/>
</dbReference>
<keyword evidence="1" id="KW-0472">Membrane</keyword>
<evidence type="ECO:0000313" key="3">
    <source>
        <dbReference type="Proteomes" id="UP000273083"/>
    </source>
</evidence>
<evidence type="ECO:0000256" key="1">
    <source>
        <dbReference type="SAM" id="Phobius"/>
    </source>
</evidence>
<sequence length="38" mass="4559">MYNLLKRALQRIFDMIEETMIMIISAVVLSLFKRIDNK</sequence>
<organism evidence="2 3">
    <name type="scientific">Mobilisporobacter senegalensis</name>
    <dbReference type="NCBI Taxonomy" id="1329262"/>
    <lineage>
        <taxon>Bacteria</taxon>
        <taxon>Bacillati</taxon>
        <taxon>Bacillota</taxon>
        <taxon>Clostridia</taxon>
        <taxon>Lachnospirales</taxon>
        <taxon>Lachnospiraceae</taxon>
        <taxon>Mobilisporobacter</taxon>
    </lineage>
</organism>
<comment type="caution">
    <text evidence="2">The sequence shown here is derived from an EMBL/GenBank/DDBJ whole genome shotgun (WGS) entry which is preliminary data.</text>
</comment>
<protein>
    <submittedName>
        <fullName evidence="2">Uncharacterized protein</fullName>
    </submittedName>
</protein>
<proteinExistence type="predicted"/>
<keyword evidence="1" id="KW-0812">Transmembrane</keyword>
<evidence type="ECO:0000313" key="2">
    <source>
        <dbReference type="EMBL" id="ROR23405.1"/>
    </source>
</evidence>
<keyword evidence="3" id="KW-1185">Reference proteome</keyword>